<dbReference type="Pfam" id="PF11769">
    <property type="entry name" value="DUF3313"/>
    <property type="match status" value="1"/>
</dbReference>
<organism evidence="2">
    <name type="scientific">Pseudomonas sp. Hg7Tf</name>
    <dbReference type="NCBI Taxonomy" id="3236988"/>
    <lineage>
        <taxon>Bacteria</taxon>
        <taxon>Pseudomonadati</taxon>
        <taxon>Pseudomonadota</taxon>
        <taxon>Gammaproteobacteria</taxon>
        <taxon>Pseudomonadales</taxon>
        <taxon>Pseudomonadaceae</taxon>
        <taxon>Pseudomonas</taxon>
    </lineage>
</organism>
<name>A0AB39I3J9_9PSED</name>
<protein>
    <submittedName>
        <fullName evidence="2">DUF3313 domain-containing protein</fullName>
    </submittedName>
</protein>
<proteinExistence type="predicted"/>
<evidence type="ECO:0000313" key="2">
    <source>
        <dbReference type="EMBL" id="XDK37983.1"/>
    </source>
</evidence>
<dbReference type="EMBL" id="CP162607">
    <property type="protein sequence ID" value="XDK37983.1"/>
    <property type="molecule type" value="Genomic_DNA"/>
</dbReference>
<dbReference type="InterPro" id="IPR021747">
    <property type="entry name" value="DUF3313"/>
</dbReference>
<sequence length="223" mass="24073">MQIRSLAASLCVLSFALSGCASKYVEPDQYSGFLKDYSQLKEETSPSGASVMRWIQPGVDVKRYTSVYLEPSQLYPQPQPTEKLPENTLKGITQYYDQALKNAFAKELPLANGPGPKTLVVRPAITAVSASTKGLRPYEVIPIALVAAGVSAATGIRDQDTTLATEAAFIDSASNKVVAEVVRKGAGADLENSSQVVQATDFRAVLNIWAQDMAKSYQHLKTQ</sequence>
<dbReference type="PROSITE" id="PS51257">
    <property type="entry name" value="PROKAR_LIPOPROTEIN"/>
    <property type="match status" value="1"/>
</dbReference>
<gene>
    <name evidence="2" type="ORF">AB4Y39_04710</name>
</gene>
<feature type="signal peptide" evidence="1">
    <location>
        <begin position="1"/>
        <end position="23"/>
    </location>
</feature>
<reference evidence="2" key="1">
    <citation type="submission" date="2024-07" db="EMBL/GenBank/DDBJ databases">
        <title>Identification and characteristics of a novel species of coltsfoot's symbiotic bacteria.</title>
        <authorList>
            <person name="Juszczyk A."/>
            <person name="Jasielczuk I."/>
            <person name="Gurgul A."/>
            <person name="Rogala M."/>
            <person name="Kowalczyk A."/>
            <person name="Szmatola T."/>
            <person name="Kosecka-Strojek M."/>
            <person name="Arent Z."/>
            <person name="Latowski D."/>
        </authorList>
    </citation>
    <scope>NUCLEOTIDE SEQUENCE</scope>
    <source>
        <strain evidence="2">Hg7Tf</strain>
    </source>
</reference>
<dbReference type="RefSeq" id="WP_045180269.1">
    <property type="nucleotide sequence ID" value="NZ_CP162607.1"/>
</dbReference>
<feature type="chain" id="PRO_5044297191" evidence="1">
    <location>
        <begin position="24"/>
        <end position="223"/>
    </location>
</feature>
<dbReference type="AlphaFoldDB" id="A0AB39I3J9"/>
<accession>A0AB39I3J9</accession>
<keyword evidence="1" id="KW-0732">Signal</keyword>
<evidence type="ECO:0000256" key="1">
    <source>
        <dbReference type="SAM" id="SignalP"/>
    </source>
</evidence>